<feature type="domain" description="Helicase ATP-binding" evidence="5">
    <location>
        <begin position="163"/>
        <end position="337"/>
    </location>
</feature>
<evidence type="ECO:0000256" key="2">
    <source>
        <dbReference type="ARBA" id="ARBA00022801"/>
    </source>
</evidence>
<name>A0A072VFX1_MEDTR</name>
<evidence type="ECO:0000256" key="4">
    <source>
        <dbReference type="ARBA" id="ARBA00022840"/>
    </source>
</evidence>
<dbReference type="InterPro" id="IPR057842">
    <property type="entry name" value="WH_MER3"/>
</dbReference>
<dbReference type="GO" id="GO:0000388">
    <property type="term" value="P:spliceosome conformational change to release U4 (or U4atac) and U1 (or U11)"/>
    <property type="evidence" value="ECO:0000318"/>
    <property type="project" value="GO_Central"/>
</dbReference>
<evidence type="ECO:0000256" key="1">
    <source>
        <dbReference type="ARBA" id="ARBA00022741"/>
    </source>
</evidence>
<dbReference type="SUPFAM" id="SSF52540">
    <property type="entry name" value="P-loop containing nucleoside triphosphate hydrolases"/>
    <property type="match status" value="2"/>
</dbReference>
<keyword evidence="9" id="KW-1185">Reference proteome</keyword>
<dbReference type="InterPro" id="IPR036390">
    <property type="entry name" value="WH_DNA-bd_sf"/>
</dbReference>
<dbReference type="PANTHER" id="PTHR47961:SF4">
    <property type="entry name" value="ACTIVATING SIGNAL COINTEGRATOR 1 COMPLEX SUBUNIT 3"/>
    <property type="match status" value="1"/>
</dbReference>
<dbReference type="Gene3D" id="1.10.3380.10">
    <property type="entry name" value="Sec63 N-terminal domain-like domain"/>
    <property type="match status" value="1"/>
</dbReference>
<reference evidence="7" key="4">
    <citation type="journal article" date="2018" name="Nat. Plants">
        <title>Whole-genome landscape of Medicago truncatula symbiotic genes.</title>
        <authorList>
            <person name="Pecrix Y."/>
            <person name="Gamas P."/>
            <person name="Carrere S."/>
        </authorList>
    </citation>
    <scope>NUCLEOTIDE SEQUENCE</scope>
    <source>
        <tissue evidence="7">Leaves</tissue>
    </source>
</reference>
<dbReference type="EMBL" id="PSQE01000002">
    <property type="protein sequence ID" value="RHN72912.1"/>
    <property type="molecule type" value="Genomic_DNA"/>
</dbReference>
<keyword evidence="1" id="KW-0547">Nucleotide-binding</keyword>
<dbReference type="OrthoDB" id="5575at2759"/>
<dbReference type="EMBL" id="CM001218">
    <property type="protein sequence ID" value="KEH37075.1"/>
    <property type="molecule type" value="Genomic_DNA"/>
</dbReference>
<gene>
    <name evidence="8" type="primary">25486314</name>
    <name evidence="6" type="ordered locus">MTR_2g030905</name>
    <name evidence="7" type="ORF">MtrunA17_Chr2g0292871</name>
</gene>
<evidence type="ECO:0000313" key="6">
    <source>
        <dbReference type="EMBL" id="KEH37075.1"/>
    </source>
</evidence>
<keyword evidence="6" id="KW-0687">Ribonucleoprotein</keyword>
<reference evidence="8" key="3">
    <citation type="submission" date="2015-04" db="UniProtKB">
        <authorList>
            <consortium name="EnsemblPlants"/>
        </authorList>
    </citation>
    <scope>IDENTIFICATION</scope>
    <source>
        <strain evidence="8">cv. Jemalong A17</strain>
    </source>
</reference>
<keyword evidence="3 6" id="KW-0347">Helicase</keyword>
<dbReference type="GO" id="GO:0016787">
    <property type="term" value="F:hydrolase activity"/>
    <property type="evidence" value="ECO:0007669"/>
    <property type="project" value="UniProtKB-KW"/>
</dbReference>
<dbReference type="Pfam" id="PF02889">
    <property type="entry name" value="Sec63"/>
    <property type="match status" value="1"/>
</dbReference>
<organism evidence="6 9">
    <name type="scientific">Medicago truncatula</name>
    <name type="common">Barrel medic</name>
    <name type="synonym">Medicago tribuloides</name>
    <dbReference type="NCBI Taxonomy" id="3880"/>
    <lineage>
        <taxon>Eukaryota</taxon>
        <taxon>Viridiplantae</taxon>
        <taxon>Streptophyta</taxon>
        <taxon>Embryophyta</taxon>
        <taxon>Tracheophyta</taxon>
        <taxon>Spermatophyta</taxon>
        <taxon>Magnoliopsida</taxon>
        <taxon>eudicotyledons</taxon>
        <taxon>Gunneridae</taxon>
        <taxon>Pentapetalae</taxon>
        <taxon>rosids</taxon>
        <taxon>fabids</taxon>
        <taxon>Fabales</taxon>
        <taxon>Fabaceae</taxon>
        <taxon>Papilionoideae</taxon>
        <taxon>50 kb inversion clade</taxon>
        <taxon>NPAAA clade</taxon>
        <taxon>Hologalegina</taxon>
        <taxon>IRL clade</taxon>
        <taxon>Trifolieae</taxon>
        <taxon>Medicago</taxon>
    </lineage>
</organism>
<dbReference type="FunFam" id="3.40.50.300:FF:000254">
    <property type="entry name" value="U5 small nuclear ribonucleoprotein helicase"/>
    <property type="match status" value="1"/>
</dbReference>
<evidence type="ECO:0000256" key="3">
    <source>
        <dbReference type="ARBA" id="ARBA00022806"/>
    </source>
</evidence>
<dbReference type="SUPFAM" id="SSF46785">
    <property type="entry name" value="Winged helix' DNA-binding domain"/>
    <property type="match status" value="1"/>
</dbReference>
<dbReference type="InterPro" id="IPR011545">
    <property type="entry name" value="DEAD/DEAH_box_helicase_dom"/>
</dbReference>
<reference evidence="6 9" key="1">
    <citation type="journal article" date="2011" name="Nature">
        <title>The Medicago genome provides insight into the evolution of rhizobial symbioses.</title>
        <authorList>
            <person name="Young N.D."/>
            <person name="Debelle F."/>
            <person name="Oldroyd G.E."/>
            <person name="Geurts R."/>
            <person name="Cannon S.B."/>
            <person name="Udvardi M.K."/>
            <person name="Benedito V.A."/>
            <person name="Mayer K.F."/>
            <person name="Gouzy J."/>
            <person name="Schoof H."/>
            <person name="Van de Peer Y."/>
            <person name="Proost S."/>
            <person name="Cook D.R."/>
            <person name="Meyers B.C."/>
            <person name="Spannagl M."/>
            <person name="Cheung F."/>
            <person name="De Mita S."/>
            <person name="Krishnakumar V."/>
            <person name="Gundlach H."/>
            <person name="Zhou S."/>
            <person name="Mudge J."/>
            <person name="Bharti A.K."/>
            <person name="Murray J.D."/>
            <person name="Naoumkina M.A."/>
            <person name="Rosen B."/>
            <person name="Silverstein K.A."/>
            <person name="Tang H."/>
            <person name="Rombauts S."/>
            <person name="Zhao P.X."/>
            <person name="Zhou P."/>
            <person name="Barbe V."/>
            <person name="Bardou P."/>
            <person name="Bechner M."/>
            <person name="Bellec A."/>
            <person name="Berger A."/>
            <person name="Berges H."/>
            <person name="Bidwell S."/>
            <person name="Bisseling T."/>
            <person name="Choisne N."/>
            <person name="Couloux A."/>
            <person name="Denny R."/>
            <person name="Deshpande S."/>
            <person name="Dai X."/>
            <person name="Doyle J.J."/>
            <person name="Dudez A.M."/>
            <person name="Farmer A.D."/>
            <person name="Fouteau S."/>
            <person name="Franken C."/>
            <person name="Gibelin C."/>
            <person name="Gish J."/>
            <person name="Goldstein S."/>
            <person name="Gonzalez A.J."/>
            <person name="Green P.J."/>
            <person name="Hallab A."/>
            <person name="Hartog M."/>
            <person name="Hua A."/>
            <person name="Humphray S.J."/>
            <person name="Jeong D.H."/>
            <person name="Jing Y."/>
            <person name="Jocker A."/>
            <person name="Kenton S.M."/>
            <person name="Kim D.J."/>
            <person name="Klee K."/>
            <person name="Lai H."/>
            <person name="Lang C."/>
            <person name="Lin S."/>
            <person name="Macmil S.L."/>
            <person name="Magdelenat G."/>
            <person name="Matthews L."/>
            <person name="McCorrison J."/>
            <person name="Monaghan E.L."/>
            <person name="Mun J.H."/>
            <person name="Najar F.Z."/>
            <person name="Nicholson C."/>
            <person name="Noirot C."/>
            <person name="O'Bleness M."/>
            <person name="Paule C.R."/>
            <person name="Poulain J."/>
            <person name="Prion F."/>
            <person name="Qin B."/>
            <person name="Qu C."/>
            <person name="Retzel E.F."/>
            <person name="Riddle C."/>
            <person name="Sallet E."/>
            <person name="Samain S."/>
            <person name="Samson N."/>
            <person name="Sanders I."/>
            <person name="Saurat O."/>
            <person name="Scarpelli C."/>
            <person name="Schiex T."/>
            <person name="Segurens B."/>
            <person name="Severin A.J."/>
            <person name="Sherrier D.J."/>
            <person name="Shi R."/>
            <person name="Sims S."/>
            <person name="Singer S.R."/>
            <person name="Sinharoy S."/>
            <person name="Sterck L."/>
            <person name="Viollet A."/>
            <person name="Wang B.B."/>
            <person name="Wang K."/>
            <person name="Wang M."/>
            <person name="Wang X."/>
            <person name="Warfsmann J."/>
            <person name="Weissenbach J."/>
            <person name="White D.D."/>
            <person name="White J.D."/>
            <person name="Wiley G.B."/>
            <person name="Wincker P."/>
            <person name="Xing Y."/>
            <person name="Yang L."/>
            <person name="Yao Z."/>
            <person name="Ying F."/>
            <person name="Zhai J."/>
            <person name="Zhou L."/>
            <person name="Zuber A."/>
            <person name="Denarie J."/>
            <person name="Dixon R.A."/>
            <person name="May G.D."/>
            <person name="Schwartz D.C."/>
            <person name="Rogers J."/>
            <person name="Quetier F."/>
            <person name="Town C.D."/>
            <person name="Roe B.A."/>
        </authorList>
    </citation>
    <scope>NUCLEOTIDE SEQUENCE [LARGE SCALE GENOMIC DNA]</scope>
    <source>
        <strain evidence="6">A17</strain>
        <strain evidence="8 9">cv. Jemalong A17</strain>
    </source>
</reference>
<dbReference type="InterPro" id="IPR014756">
    <property type="entry name" value="Ig_E-set"/>
</dbReference>
<dbReference type="InterPro" id="IPR050474">
    <property type="entry name" value="Hel308_SKI2-like"/>
</dbReference>
<dbReference type="GO" id="GO:0005524">
    <property type="term" value="F:ATP binding"/>
    <property type="evidence" value="ECO:0007669"/>
    <property type="project" value="UniProtKB-KW"/>
</dbReference>
<keyword evidence="4" id="KW-0067">ATP-binding</keyword>
<protein>
    <submittedName>
        <fullName evidence="7">Putative RNA helicase</fullName>
        <ecNumber evidence="7">3.6.4.13</ecNumber>
    </submittedName>
    <submittedName>
        <fullName evidence="6">U5 small nuclear ribonucleoprotein 200 kDa helicase</fullName>
    </submittedName>
</protein>
<accession>A0A072VFX1</accession>
<dbReference type="GO" id="GO:0003724">
    <property type="term" value="F:RNA helicase activity"/>
    <property type="evidence" value="ECO:0000318"/>
    <property type="project" value="GO_Central"/>
</dbReference>
<dbReference type="GO" id="GO:0005681">
    <property type="term" value="C:spliceosomal complex"/>
    <property type="evidence" value="ECO:0000318"/>
    <property type="project" value="GO_Central"/>
</dbReference>
<dbReference type="FunFam" id="1.10.10.10:FF:000012">
    <property type="entry name" value="U5 small nuclear ribonucleoprotein helicase"/>
    <property type="match status" value="1"/>
</dbReference>
<dbReference type="Pfam" id="PF23445">
    <property type="entry name" value="WHD_SNRNP200"/>
    <property type="match status" value="1"/>
</dbReference>
<keyword evidence="2 7" id="KW-0378">Hydrolase</keyword>
<dbReference type="AlphaFoldDB" id="A0A072VFX1"/>
<dbReference type="GO" id="GO:0003676">
    <property type="term" value="F:nucleic acid binding"/>
    <property type="evidence" value="ECO:0007669"/>
    <property type="project" value="InterPro"/>
</dbReference>
<dbReference type="STRING" id="3880.A0A072VFX1"/>
<dbReference type="Gramene" id="rna8678">
    <property type="protein sequence ID" value="RHN72912.1"/>
    <property type="gene ID" value="gene8678"/>
</dbReference>
<dbReference type="HOGENOM" id="CLU_000335_0_3_1"/>
<proteinExistence type="predicted"/>
<dbReference type="SUPFAM" id="SSF158702">
    <property type="entry name" value="Sec63 N-terminal domain-like"/>
    <property type="match status" value="1"/>
</dbReference>
<dbReference type="EnsemblPlants" id="KEH37075">
    <property type="protein sequence ID" value="KEH37075"/>
    <property type="gene ID" value="MTR_2g030905"/>
</dbReference>
<dbReference type="Gene3D" id="3.40.50.300">
    <property type="entry name" value="P-loop containing nucleotide triphosphate hydrolases"/>
    <property type="match status" value="2"/>
</dbReference>
<sequence length="961" mass="110181">MDAVSMILDVGVKPITRTLLMFELKITPNFEELECLPIDVVVEDRSIIIDKKIVHSQYFMLKKQYVGETTTLNFPVEIHGPLPKEFILDIHNFLSYFNHEPITVAVPLTHIVLPEEEEYHPLPAEAFDVQSLLPVASLGNTSYEALYQNQFKQFNKIQTHAFQVLYKSDDNVFLAAPTGSGKTTCAEIAILRNHQKGHMRVVYIAPIRAIAQNQYREWKTKFGGGLNSMIVELTGENETDLKLLEEGQIIITTPQIWDALSRQWKQIIQIQQVPLLILDDLHFIGGPEGHILERIIVRMKQISTRVGKKMRIVALSAPITNGKDIGEWIGATSHSLFNFSPTARHVPLELFIKVVEFSDLRSANPLVRLKEMAKITHSFITEHAKKGKPILVYVPTWENVSRTVFNMISVSQAKSWVQLNSQQHQAFEASICKISNLELKSALALGVGFLHEGLNTNDQEFVIRSFEAGLIKICIISSSMCWEVSLSAHIVVLMGTEYYDFDGPSYPITDILHMMGQAGRRLIDSVGKALILCLPNKKRYYNILLRDLLPIESHFHNCLNDTVNAEIVAGIVENFKDAVDYLEKSFLCRRLPKNPSYYDFPGFIGEDAGTHLSSLVQRSMNELMTSGMVRDEGGDNISSSVLGRIASNNYINYRTIGAFSTRITLDSNIRDLLEILWSATEFEAHPTRRLHVEEDEIRVLIAKEKFPHVDNRVTNPQTKAIALLQAHFSRLPISSMNLEADRREVVLLFEKLLIGLMEVISDRRWILSYARAMEINQILIQAIWHDDPILLQLPHFTRELVDKCNDINIQNFYDLKTTERQNVRELLGLTTSEWMDITRFMEYNSFPIKHHVRMDEIFSRQRRTVDVILRTKRKRNEILIKFPHYPCKRRIKWWVFVLDDQDNVLAFKSVSLWTPNMLDVTLRFTSPVQTESASYNLYFVCDSIKGVTERRSFHVKGCAVD</sequence>
<dbReference type="PROSITE" id="PS51192">
    <property type="entry name" value="HELICASE_ATP_BIND_1"/>
    <property type="match status" value="1"/>
</dbReference>
<reference evidence="6 9" key="2">
    <citation type="journal article" date="2014" name="BMC Genomics">
        <title>An improved genome release (version Mt4.0) for the model legume Medicago truncatula.</title>
        <authorList>
            <person name="Tang H."/>
            <person name="Krishnakumar V."/>
            <person name="Bidwell S."/>
            <person name="Rosen B."/>
            <person name="Chan A."/>
            <person name="Zhou S."/>
            <person name="Gentzbittel L."/>
            <person name="Childs K.L."/>
            <person name="Yandell M."/>
            <person name="Gundlach H."/>
            <person name="Mayer K.F."/>
            <person name="Schwartz D.C."/>
            <person name="Town C.D."/>
        </authorList>
    </citation>
    <scope>GENOME REANNOTATION</scope>
    <source>
        <strain evidence="6">A17</strain>
        <strain evidence="8 9">cv. Jemalong A17</strain>
    </source>
</reference>
<dbReference type="InterPro" id="IPR014001">
    <property type="entry name" value="Helicase_ATP-bd"/>
</dbReference>
<dbReference type="KEGG" id="mtr:25486314"/>
<evidence type="ECO:0000313" key="8">
    <source>
        <dbReference type="EnsemblPlants" id="KEH37075"/>
    </source>
</evidence>
<dbReference type="InterPro" id="IPR004179">
    <property type="entry name" value="Sec63-dom"/>
</dbReference>
<dbReference type="InterPro" id="IPR035892">
    <property type="entry name" value="C2_domain_sf"/>
</dbReference>
<dbReference type="Gene3D" id="1.10.10.10">
    <property type="entry name" value="Winged helix-like DNA-binding domain superfamily/Winged helix DNA-binding domain"/>
    <property type="match status" value="1"/>
</dbReference>
<dbReference type="EC" id="3.6.4.13" evidence="7"/>
<dbReference type="PANTHER" id="PTHR47961">
    <property type="entry name" value="DNA POLYMERASE THETA, PUTATIVE (AFU_ORTHOLOGUE AFUA_1G05260)-RELATED"/>
    <property type="match status" value="1"/>
</dbReference>
<dbReference type="SUPFAM" id="SSF81296">
    <property type="entry name" value="E set domains"/>
    <property type="match status" value="1"/>
</dbReference>
<dbReference type="Proteomes" id="UP000002051">
    <property type="component" value="Chromosome 2"/>
</dbReference>
<dbReference type="Proteomes" id="UP000265566">
    <property type="component" value="Chromosome 2"/>
</dbReference>
<dbReference type="SMART" id="SM00487">
    <property type="entry name" value="DEXDc"/>
    <property type="match status" value="1"/>
</dbReference>
<dbReference type="Gene3D" id="1.10.150.20">
    <property type="entry name" value="5' to 3' exonuclease, C-terminal subdomain"/>
    <property type="match status" value="1"/>
</dbReference>
<dbReference type="Gene3D" id="2.60.40.150">
    <property type="entry name" value="C2 domain"/>
    <property type="match status" value="2"/>
</dbReference>
<evidence type="ECO:0000313" key="9">
    <source>
        <dbReference type="Proteomes" id="UP000002051"/>
    </source>
</evidence>
<evidence type="ECO:0000313" key="7">
    <source>
        <dbReference type="EMBL" id="RHN72912.1"/>
    </source>
</evidence>
<dbReference type="Pfam" id="PF00270">
    <property type="entry name" value="DEAD"/>
    <property type="match status" value="1"/>
</dbReference>
<dbReference type="InterPro" id="IPR027417">
    <property type="entry name" value="P-loop_NTPase"/>
</dbReference>
<dbReference type="SMART" id="SM00973">
    <property type="entry name" value="Sec63"/>
    <property type="match status" value="1"/>
</dbReference>
<evidence type="ECO:0000259" key="5">
    <source>
        <dbReference type="PROSITE" id="PS51192"/>
    </source>
</evidence>
<dbReference type="InterPro" id="IPR036388">
    <property type="entry name" value="WH-like_DNA-bd_sf"/>
</dbReference>